<dbReference type="Proteomes" id="UP000499080">
    <property type="component" value="Unassembled WGS sequence"/>
</dbReference>
<dbReference type="PROSITE" id="PS50221">
    <property type="entry name" value="GAIN_B"/>
    <property type="match status" value="1"/>
</dbReference>
<keyword evidence="4" id="KW-0472">Membrane</keyword>
<dbReference type="InterPro" id="IPR046338">
    <property type="entry name" value="GAIN_dom_sf"/>
</dbReference>
<evidence type="ECO:0000256" key="3">
    <source>
        <dbReference type="ARBA" id="ARBA00022989"/>
    </source>
</evidence>
<keyword evidence="3" id="KW-1133">Transmembrane helix</keyword>
<protein>
    <submittedName>
        <fullName evidence="8">Uncharacterized protein</fullName>
    </submittedName>
</protein>
<dbReference type="PANTHER" id="PTHR45692">
    <property type="entry name" value="G_PROTEIN_RECEP_F2_4 DOMAIN-CONTAINING PROTEIN"/>
    <property type="match status" value="1"/>
</dbReference>
<dbReference type="InterPro" id="IPR001304">
    <property type="entry name" value="C-type_lectin-like"/>
</dbReference>
<dbReference type="InterPro" id="IPR016187">
    <property type="entry name" value="CTDL_fold"/>
</dbReference>
<dbReference type="InterPro" id="IPR016186">
    <property type="entry name" value="C-type_lectin-like/link_sf"/>
</dbReference>
<organism evidence="8 9">
    <name type="scientific">Araneus ventricosus</name>
    <name type="common">Orbweaver spider</name>
    <name type="synonym">Epeira ventricosa</name>
    <dbReference type="NCBI Taxonomy" id="182803"/>
    <lineage>
        <taxon>Eukaryota</taxon>
        <taxon>Metazoa</taxon>
        <taxon>Ecdysozoa</taxon>
        <taxon>Arthropoda</taxon>
        <taxon>Chelicerata</taxon>
        <taxon>Arachnida</taxon>
        <taxon>Araneae</taxon>
        <taxon>Araneomorphae</taxon>
        <taxon>Entelegynae</taxon>
        <taxon>Araneoidea</taxon>
        <taxon>Araneidae</taxon>
        <taxon>Araneus</taxon>
    </lineage>
</organism>
<dbReference type="InterPro" id="IPR057244">
    <property type="entry name" value="GAIN_B"/>
</dbReference>
<evidence type="ECO:0000256" key="2">
    <source>
        <dbReference type="ARBA" id="ARBA00022692"/>
    </source>
</evidence>
<dbReference type="SMART" id="SM00303">
    <property type="entry name" value="GPS"/>
    <property type="match status" value="1"/>
</dbReference>
<name>A0A4Y2CL34_ARAVE</name>
<dbReference type="Pfam" id="PF01825">
    <property type="entry name" value="GPS"/>
    <property type="match status" value="1"/>
</dbReference>
<dbReference type="OrthoDB" id="6355589at2759"/>
<dbReference type="GO" id="GO:0016020">
    <property type="term" value="C:membrane"/>
    <property type="evidence" value="ECO:0007669"/>
    <property type="project" value="UniProtKB-SubCell"/>
</dbReference>
<feature type="domain" description="C-type lectin" evidence="6">
    <location>
        <begin position="11"/>
        <end position="134"/>
    </location>
</feature>
<keyword evidence="9" id="KW-1185">Reference proteome</keyword>
<dbReference type="EMBL" id="BGPR01000197">
    <property type="protein sequence ID" value="GBM04005.1"/>
    <property type="molecule type" value="Genomic_DNA"/>
</dbReference>
<evidence type="ECO:0000259" key="7">
    <source>
        <dbReference type="PROSITE" id="PS50221"/>
    </source>
</evidence>
<dbReference type="AlphaFoldDB" id="A0A4Y2CL34"/>
<evidence type="ECO:0000313" key="9">
    <source>
        <dbReference type="Proteomes" id="UP000499080"/>
    </source>
</evidence>
<accession>A0A4Y2CL34</accession>
<keyword evidence="5" id="KW-1015">Disulfide bond</keyword>
<evidence type="ECO:0000256" key="5">
    <source>
        <dbReference type="ARBA" id="ARBA00023157"/>
    </source>
</evidence>
<dbReference type="PROSITE" id="PS50041">
    <property type="entry name" value="C_TYPE_LECTIN_2"/>
    <property type="match status" value="1"/>
</dbReference>
<keyword evidence="2" id="KW-0812">Transmembrane</keyword>
<dbReference type="PANTHER" id="PTHR45692:SF1">
    <property type="entry name" value="G-PROTEIN COUPLED RECEPTORS FAMILY 2 PROFILE 2 DOMAIN-CONTAINING PROTEIN"/>
    <property type="match status" value="1"/>
</dbReference>
<gene>
    <name evidence="8" type="ORF">AVEN_99199_1</name>
</gene>
<dbReference type="Gene3D" id="3.10.100.10">
    <property type="entry name" value="Mannose-Binding Protein A, subunit A"/>
    <property type="match status" value="1"/>
</dbReference>
<comment type="caution">
    <text evidence="8">The sequence shown here is derived from an EMBL/GenBank/DDBJ whole genome shotgun (WGS) entry which is preliminary data.</text>
</comment>
<dbReference type="SUPFAM" id="SSF56436">
    <property type="entry name" value="C-type lectin-like"/>
    <property type="match status" value="1"/>
</dbReference>
<dbReference type="InterPro" id="IPR000203">
    <property type="entry name" value="GPS"/>
</dbReference>
<reference evidence="8 9" key="1">
    <citation type="journal article" date="2019" name="Sci. Rep.">
        <title>Orb-weaving spider Araneus ventricosus genome elucidates the spidroin gene catalogue.</title>
        <authorList>
            <person name="Kono N."/>
            <person name="Nakamura H."/>
            <person name="Ohtoshi R."/>
            <person name="Moran D.A.P."/>
            <person name="Shinohara A."/>
            <person name="Yoshida Y."/>
            <person name="Fujiwara M."/>
            <person name="Mori M."/>
            <person name="Tomita M."/>
            <person name="Arakawa K."/>
        </authorList>
    </citation>
    <scope>NUCLEOTIDE SEQUENCE [LARGE SCALE GENOMIC DNA]</scope>
</reference>
<evidence type="ECO:0000313" key="8">
    <source>
        <dbReference type="EMBL" id="GBM04005.1"/>
    </source>
</evidence>
<dbReference type="CDD" id="cd00037">
    <property type="entry name" value="CLECT"/>
    <property type="match status" value="1"/>
</dbReference>
<sequence length="710" mass="81028">MFSKTWNKFESEQTCYYIDDKEKTWEEANESCHAIPTKSMLLQSIQDLREYSLFKFFLRKMTPILEGFSWWMSLFQEEDTLKWSSSPEEQITFVDWERHTNFHMRRSGGILTRTESNILWSLKETSSKESFICEMQNCSETRTVYVYIEDKTELPAEEDSDDIHHANLKCIPFGWFVSDSVTWFKDGVALSSGSLEHFLNVTMKVPFEPNDILQFQGYYWCSVDIKIPYQQIYSPKILIRSPRLHTFVLYMKSEVEEITNCSHSLSYKLPYIDKLNEHLKEVFPEESWYALKDVRCTTSKMHIYEHVHISEKSGGEEKLRRFFEEWIEDNDKIAGILNKLLTSKENTIFRSTVVCSRENTNYNGHILTWPETPIGESTLPEQLCLTEEGDALERQCLGDFNTGAYWSPVEKGCVSVQSEVTVTLYKLSKKDISEENILSSTQTMERLTVNSEGINSADVKFISQILENVADVPAIESEVLEPVVNTVDTVISTISTSGKRYSLTRDSSRVFCSMESILSNAETSGQVIKVARNNIAATALPLNSTSVSAPVGGLLENWGSNITTIVNNSSQSSDAWFEQHGTFEAAVLVPGNLLSQNLSDSATNIAMAIRKNIYFIKNAKVISPVIDVAIGKERICNLDPPVQMVFRVHKNSFKRKRSWGCVFWDERLNYPTGGWSYQGCNSILLNGTHVRCFCNHLTSFAVVMVSLNLL</sequence>
<evidence type="ECO:0000259" key="6">
    <source>
        <dbReference type="PROSITE" id="PS50041"/>
    </source>
</evidence>
<proteinExistence type="predicted"/>
<feature type="domain" description="GAIN-B" evidence="7">
    <location>
        <begin position="561"/>
        <end position="710"/>
    </location>
</feature>
<evidence type="ECO:0000256" key="4">
    <source>
        <dbReference type="ARBA" id="ARBA00023136"/>
    </source>
</evidence>
<evidence type="ECO:0000256" key="1">
    <source>
        <dbReference type="ARBA" id="ARBA00004370"/>
    </source>
</evidence>
<dbReference type="Gene3D" id="2.60.220.50">
    <property type="match status" value="1"/>
</dbReference>
<comment type="subcellular location">
    <subcellularLocation>
        <location evidence="1">Membrane</location>
    </subcellularLocation>
</comment>